<evidence type="ECO:0000256" key="2">
    <source>
        <dbReference type="SAM" id="Phobius"/>
    </source>
</evidence>
<name>A0AAN7WSS6_9SACH</name>
<feature type="region of interest" description="Disordered" evidence="1">
    <location>
        <begin position="118"/>
        <end position="137"/>
    </location>
</feature>
<evidence type="ECO:0000313" key="4">
    <source>
        <dbReference type="Proteomes" id="UP001306508"/>
    </source>
</evidence>
<dbReference type="Proteomes" id="UP001306508">
    <property type="component" value="Unassembled WGS sequence"/>
</dbReference>
<feature type="region of interest" description="Disordered" evidence="1">
    <location>
        <begin position="62"/>
        <end position="85"/>
    </location>
</feature>
<proteinExistence type="predicted"/>
<comment type="caution">
    <text evidence="3">The sequence shown here is derived from an EMBL/GenBank/DDBJ whole genome shotgun (WGS) entry which is preliminary data.</text>
</comment>
<feature type="transmembrane region" description="Helical" evidence="2">
    <location>
        <begin position="142"/>
        <end position="170"/>
    </location>
</feature>
<keyword evidence="2" id="KW-0472">Membrane</keyword>
<keyword evidence="2" id="KW-0812">Transmembrane</keyword>
<gene>
    <name evidence="3" type="ORF">RI543_000965</name>
</gene>
<evidence type="ECO:0000256" key="1">
    <source>
        <dbReference type="SAM" id="MobiDB-lite"/>
    </source>
</evidence>
<feature type="compositionally biased region" description="Low complexity" evidence="1">
    <location>
        <begin position="265"/>
        <end position="274"/>
    </location>
</feature>
<feature type="compositionally biased region" description="Low complexity" evidence="1">
    <location>
        <begin position="231"/>
        <end position="257"/>
    </location>
</feature>
<dbReference type="EMBL" id="JAWIZZ010000031">
    <property type="protein sequence ID" value="KAK5781777.1"/>
    <property type="molecule type" value="Genomic_DNA"/>
</dbReference>
<feature type="region of interest" description="Disordered" evidence="1">
    <location>
        <begin position="13"/>
        <end position="41"/>
    </location>
</feature>
<accession>A0AAN7WSS6</accession>
<evidence type="ECO:0008006" key="5">
    <source>
        <dbReference type="Google" id="ProtNLM"/>
    </source>
</evidence>
<feature type="region of interest" description="Disordered" evidence="1">
    <location>
        <begin position="225"/>
        <end position="290"/>
    </location>
</feature>
<evidence type="ECO:0000313" key="3">
    <source>
        <dbReference type="EMBL" id="KAK5781777.1"/>
    </source>
</evidence>
<keyword evidence="4" id="KW-1185">Reference proteome</keyword>
<sequence length="290" mass="30175">MCGGTSAYSIYSVDDAESVSNQESSGSPSASSRTSSTASISGTKKTSVSALAVGSSDSQIVIANEKSTSNQQQTTRNSKTGSGTEAAVATSVVYSTQLQTQGGSTIFVTNTITKSTGVLPTGSSASNNNKSSSSNSKKKVNVGAIVGGIVGGVCGALVLLSALLFGLRYYNKKREEDRMEKEYQEAIKPVEYVPVDILSSSSHSYSFDGGNMNGKLNDSLGNIGSDNLKGNNTNSNNLTVMSNTSNKNNNNNGLLSNPFDDSRRISTGSIISSDPDQNKPTKLTIVNPDE</sequence>
<dbReference type="AlphaFoldDB" id="A0AAN7WSS6"/>
<reference evidence="4" key="1">
    <citation type="submission" date="2023-07" db="EMBL/GenBank/DDBJ databases">
        <title>A draft genome of Kazachstania heterogenica Y-27499.</title>
        <authorList>
            <person name="Donic C."/>
            <person name="Kralova J.S."/>
            <person name="Fidel L."/>
            <person name="Ben-Dor S."/>
            <person name="Jung S."/>
        </authorList>
    </citation>
    <scope>NUCLEOTIDE SEQUENCE [LARGE SCALE GENOMIC DNA]</scope>
    <source>
        <strain evidence="4">Y27499</strain>
    </source>
</reference>
<feature type="compositionally biased region" description="Polar residues" evidence="1">
    <location>
        <begin position="62"/>
        <end position="83"/>
    </location>
</feature>
<keyword evidence="2" id="KW-1133">Transmembrane helix</keyword>
<organism evidence="3 4">
    <name type="scientific">Arxiozyma heterogenica</name>
    <dbReference type="NCBI Taxonomy" id="278026"/>
    <lineage>
        <taxon>Eukaryota</taxon>
        <taxon>Fungi</taxon>
        <taxon>Dikarya</taxon>
        <taxon>Ascomycota</taxon>
        <taxon>Saccharomycotina</taxon>
        <taxon>Saccharomycetes</taxon>
        <taxon>Saccharomycetales</taxon>
        <taxon>Saccharomycetaceae</taxon>
        <taxon>Arxiozyma</taxon>
    </lineage>
</organism>
<feature type="compositionally biased region" description="Low complexity" evidence="1">
    <location>
        <begin position="123"/>
        <end position="135"/>
    </location>
</feature>
<protein>
    <recommendedName>
        <fullName evidence="5">Mid2 domain-containing protein</fullName>
    </recommendedName>
</protein>
<feature type="compositionally biased region" description="Low complexity" evidence="1">
    <location>
        <begin position="24"/>
        <end position="41"/>
    </location>
</feature>